<protein>
    <recommendedName>
        <fullName evidence="4">YDG domain-containing protein</fullName>
    </recommendedName>
</protein>
<reference evidence="2 3" key="1">
    <citation type="journal article" date="2024" name="Commun. Biol.">
        <title>Comparative genomic analysis of thermophilic fungi reveals convergent evolutionary adaptations and gene losses.</title>
        <authorList>
            <person name="Steindorff A.S."/>
            <person name="Aguilar-Pontes M.V."/>
            <person name="Robinson A.J."/>
            <person name="Andreopoulos B."/>
            <person name="LaButti K."/>
            <person name="Kuo A."/>
            <person name="Mondo S."/>
            <person name="Riley R."/>
            <person name="Otillar R."/>
            <person name="Haridas S."/>
            <person name="Lipzen A."/>
            <person name="Grimwood J."/>
            <person name="Schmutz J."/>
            <person name="Clum A."/>
            <person name="Reid I.D."/>
            <person name="Moisan M.C."/>
            <person name="Butler G."/>
            <person name="Nguyen T.T.M."/>
            <person name="Dewar K."/>
            <person name="Conant G."/>
            <person name="Drula E."/>
            <person name="Henrissat B."/>
            <person name="Hansel C."/>
            <person name="Singer S."/>
            <person name="Hutchinson M.I."/>
            <person name="de Vries R.P."/>
            <person name="Natvig D.O."/>
            <person name="Powell A.J."/>
            <person name="Tsang A."/>
            <person name="Grigoriev I.V."/>
        </authorList>
    </citation>
    <scope>NUCLEOTIDE SEQUENCE [LARGE SCALE GENOMIC DNA]</scope>
    <source>
        <strain evidence="2 3">CBS 494.80</strain>
    </source>
</reference>
<evidence type="ECO:0008006" key="4">
    <source>
        <dbReference type="Google" id="ProtNLM"/>
    </source>
</evidence>
<accession>A0ABR4CE86</accession>
<comment type="caution">
    <text evidence="2">The sequence shown here is derived from an EMBL/GenBank/DDBJ whole genome shotgun (WGS) entry which is preliminary data.</text>
</comment>
<name>A0ABR4CE86_9HELO</name>
<keyword evidence="3" id="KW-1185">Reference proteome</keyword>
<evidence type="ECO:0000313" key="2">
    <source>
        <dbReference type="EMBL" id="KAL2068255.1"/>
    </source>
</evidence>
<evidence type="ECO:0000256" key="1">
    <source>
        <dbReference type="SAM" id="MobiDB-lite"/>
    </source>
</evidence>
<dbReference type="InterPro" id="IPR036987">
    <property type="entry name" value="SRA-YDG_sf"/>
</dbReference>
<dbReference type="Proteomes" id="UP001595075">
    <property type="component" value="Unassembled WGS sequence"/>
</dbReference>
<dbReference type="EMBL" id="JAZHXI010000009">
    <property type="protein sequence ID" value="KAL2068255.1"/>
    <property type="molecule type" value="Genomic_DNA"/>
</dbReference>
<dbReference type="SUPFAM" id="SSF88697">
    <property type="entry name" value="PUA domain-like"/>
    <property type="match status" value="1"/>
</dbReference>
<dbReference type="Gene3D" id="2.30.280.10">
    <property type="entry name" value="SRA-YDG"/>
    <property type="match status" value="1"/>
</dbReference>
<feature type="region of interest" description="Disordered" evidence="1">
    <location>
        <begin position="130"/>
        <end position="182"/>
    </location>
</feature>
<organism evidence="2 3">
    <name type="scientific">Oculimacula yallundae</name>
    <dbReference type="NCBI Taxonomy" id="86028"/>
    <lineage>
        <taxon>Eukaryota</taxon>
        <taxon>Fungi</taxon>
        <taxon>Dikarya</taxon>
        <taxon>Ascomycota</taxon>
        <taxon>Pezizomycotina</taxon>
        <taxon>Leotiomycetes</taxon>
        <taxon>Helotiales</taxon>
        <taxon>Ploettnerulaceae</taxon>
        <taxon>Oculimacula</taxon>
    </lineage>
</organism>
<proteinExistence type="predicted"/>
<evidence type="ECO:0000313" key="3">
    <source>
        <dbReference type="Proteomes" id="UP001595075"/>
    </source>
</evidence>
<dbReference type="InterPro" id="IPR015947">
    <property type="entry name" value="PUA-like_sf"/>
</dbReference>
<feature type="compositionally biased region" description="Polar residues" evidence="1">
    <location>
        <begin position="161"/>
        <end position="182"/>
    </location>
</feature>
<sequence length="586" mass="64845">MGQPSSIALTKEEEIAAAKFRATAFQNPFCEYKESPLFPSRFRRVSDTVSPTSLPTTMNSSAVSTMVSSAVFSINASNPTTAATSPESGPSPDVEKHEYILGAYSPGELVEKGESGSSVSSDSIDWFPSTAVSISPPGSPRKKSYDGVFEGPGTPVDGGNDSLQSNMSTSQSNLSVSKTAQLSPMRITGSPLTLSRPTSLVGSFETGHSDSSVKTLKSYGSSIGDGGDWDFDALLEMTDEVRAVLRAKKDLSTSAMDELSSLLDAFLREESSPRPSTEIDLVIHTRFDQLLKEVLDSIDLISTDRSQETMLIKCNMLKKNWERRFRGMYSNIQKPRTEHMKIDGALQGLTLTSSSGDHSQNWLIKHTRPADLEGSLNLTPGDWWLNMHCALRDGVVGSVDKMLTMGKSEIVALALLEGEETNGPIPNLYEYTKISQKVGELMKLVTCNRGSPIRVLRGSNLMSKFAPRAGIRYDGLHVVRQFGHKLLDEAKNIYRCTIMLERIPGQRPLHEVLQLPKPSQLDDWDLYKKMINEDYRRCEGDAALSRRTEQEEEHQSDKEQFIKSKALQEGLHRYTAMDRKLNSLQK</sequence>
<gene>
    <name evidence="2" type="ORF">VTL71DRAFT_16353</name>
</gene>